<feature type="compositionally biased region" description="Basic and acidic residues" evidence="1">
    <location>
        <begin position="10"/>
        <end position="85"/>
    </location>
</feature>
<feature type="compositionally biased region" description="Basic residues" evidence="1">
    <location>
        <begin position="94"/>
        <end position="107"/>
    </location>
</feature>
<keyword evidence="3" id="KW-1185">Reference proteome</keyword>
<dbReference type="AlphaFoldDB" id="A0AAE1K6B6"/>
<accession>A0AAE1K6B6</accession>
<gene>
    <name evidence="2" type="ORF">Pcinc_030212</name>
</gene>
<dbReference type="EMBL" id="JAWQEG010003876">
    <property type="protein sequence ID" value="KAK3864068.1"/>
    <property type="molecule type" value="Genomic_DNA"/>
</dbReference>
<proteinExistence type="predicted"/>
<evidence type="ECO:0000256" key="1">
    <source>
        <dbReference type="SAM" id="MobiDB-lite"/>
    </source>
</evidence>
<organism evidence="2 3">
    <name type="scientific">Petrolisthes cinctipes</name>
    <name type="common">Flat porcelain crab</name>
    <dbReference type="NCBI Taxonomy" id="88211"/>
    <lineage>
        <taxon>Eukaryota</taxon>
        <taxon>Metazoa</taxon>
        <taxon>Ecdysozoa</taxon>
        <taxon>Arthropoda</taxon>
        <taxon>Crustacea</taxon>
        <taxon>Multicrustacea</taxon>
        <taxon>Malacostraca</taxon>
        <taxon>Eumalacostraca</taxon>
        <taxon>Eucarida</taxon>
        <taxon>Decapoda</taxon>
        <taxon>Pleocyemata</taxon>
        <taxon>Anomura</taxon>
        <taxon>Galatheoidea</taxon>
        <taxon>Porcellanidae</taxon>
        <taxon>Petrolisthes</taxon>
    </lineage>
</organism>
<name>A0AAE1K6B6_PETCI</name>
<evidence type="ECO:0000313" key="2">
    <source>
        <dbReference type="EMBL" id="KAK3864068.1"/>
    </source>
</evidence>
<protein>
    <submittedName>
        <fullName evidence="2">Uncharacterized protein</fullName>
    </submittedName>
</protein>
<feature type="region of interest" description="Disordered" evidence="1">
    <location>
        <begin position="1"/>
        <end position="117"/>
    </location>
</feature>
<reference evidence="2" key="1">
    <citation type="submission" date="2023-10" db="EMBL/GenBank/DDBJ databases">
        <title>Genome assemblies of two species of porcelain crab, Petrolisthes cinctipes and Petrolisthes manimaculis (Anomura: Porcellanidae).</title>
        <authorList>
            <person name="Angst P."/>
        </authorList>
    </citation>
    <scope>NUCLEOTIDE SEQUENCE</scope>
    <source>
        <strain evidence="2">PB745_01</strain>
        <tissue evidence="2">Gill</tissue>
    </source>
</reference>
<dbReference type="Proteomes" id="UP001286313">
    <property type="component" value="Unassembled WGS sequence"/>
</dbReference>
<comment type="caution">
    <text evidence="2">The sequence shown here is derived from an EMBL/GenBank/DDBJ whole genome shotgun (WGS) entry which is preliminary data.</text>
</comment>
<sequence>MTVEEEREDEQGRGERREEVERGGEGGKWREEEKERGREGEKKRRREEEKERRRDGEKKRRREEEKERRREGERKRRRGGGDVEKNQCYPFMRFTRRRRRKNTKSKAHSLVVRPFYT</sequence>
<evidence type="ECO:0000313" key="3">
    <source>
        <dbReference type="Proteomes" id="UP001286313"/>
    </source>
</evidence>